<sequence>MRNKAPPRKRGRPVPGASAEEPPSEGEAPPQQQRPPGRKRARVTEPAAIDSAASACADADLLGLADLLLVAPAEGGAPSPGGGGGAERVGPTVEARFSLARDRPDTLVVTWSSPAGGPQAPVSIAAPSEAAAAALLQLLHARRLGASLQRLAWPSCSLDGGGGGGSGGGAPQLAAHVEVFGSERIPEAALAGFGDAVAVPAWRRGSAGSETRLRVGRRDSASQGGGQERQQGHAATEAGGSGSGGDGDGGDGGAGVAAAEEEDAEAEEGALDPGAALRPSRLVSFLAGALAPKLLHTHGGGRGEGGSSLLERRSAERADSPPPEGMQLWRLRIGLTRSAFEQAATAAQDPARRPWQQALLAVAAWLAPHWALGPPGSGADAAEDGDGGGGGGAADSAGSARAAGGAAARRQSASASASGPGARPSAAGAAAAGQPAEFDASALYSWAKPSGLEPALPDSEAPPALLPRLRPYQARAVWWMLQRERAPRHPAGLVAGADSGSDSDSGDSGREDGGGGELHPLWRRVHALPGGFARSFYLNPFSGLVSGRRFTAPPPVRGGIAADEMGLGKTVELLALILVNRFEGGGQEGQQQQQQQQQRQQQQRQQQQRQPKGQQQGSAESSEVEEEDEQTGRGAGAAANSSGGAGGCARCGGPVDPRASAPVLTQQHIQRQRQQQAALRRGAPRRRTEAPRDSPPRAGPARRQSQRQLAVSHRGRGEAGTRRSARGGKRRRGQDSDLSWNGGSSSDGAASEEEDRAPGSESGSGSDWGAGRRRAASRRGRGGGGGARGAATAGAGARARSSAARSATPAGRGGSTPAAGPSLCGACLRRAALETVDSQCGATLVIVPPSILPQWWSELHRHARAGSVRIAVYAGQPQPGTTTSAAAMCAPAAAAAAPGAFAAALVAHGGSSGGGLVAASARAGQRGAGGDGAGPAAPDATAPPPPAEGVVTAAELAGCDVVLTTYDVLRRELAMQPDDEEPQRSLRRPKRYEVVPTPLTRLRWWRVVLDEAQAVGSSTAKAAEMAAKLSAENRWAVTGTPISRGLEDLYGLLNFLGAAPWDDRRWWGAALQGPAERGDPAGAARLAALLRPSGGGLMWRSAKTDPGVASDMGLPPLLQHTTRLRLSAVERHWYQRAHAECAANARRALPERALALASAEDAARRASGAGGSAAPPAPDPLLDRPLTHSEQKKLLLPLLRLRQACCHPQVGAGGLRGGGGGGPSGGAPSAPLSMAEILGVLTGKARTEAEEAQRAVVHALNGLAGLMLIEGKDKDAVELYRAALATSEENKAEVRTDPLQLLHTLSNLEGTLAAVVRKAAAAAARGAPAPPPVPRTLRDSSLRQQADAIRDAYLAPRVADLAAQRAAYAKAREAAAGGAKAGKGGAGRRPAGRARGGARGGGGGGASASVAEFARALVDDGAGGEGPGGADEPSSPGVEVAAAAAPAPGDAAVGGARDGWFVPAIDALEACGRGEEVSEAVRSALMEREQYDRAGAQNATTLARRFSTLGGLKLLLSAELDAIAATGGAVVTLLEDLDAACDSPSRDLVERASTCARCRAELGTARGRACDHCKLDDRALAWELRLFTLTTRAIALGAAVSAEAAARAAQAQTLRRIGRGGLHEEGAGEGGTAALDAGGRRGDNSVAETQVFHHPSEAERVLRLLLQQLQRHVGRSHPELVAAGQAHLERLEGQRRLFLAARALALAQRMLLYAHDELAMATMRMRLRLPGESVAPHEAVYKLHEAELVPRNHELSGDRLLAEEELRRKLGTLRYLRQLRLARERSEARAAAAAAAAAAEGGGEAPTGAPAPAAAPAPEPCPCPVCHEEIGAACAVLPCAHSVCCGCAEALVARLPPGLGWQQRRVGCPTCRARAHVADIAYVDEGGSGTGGRGAVTTTAYAADAVDAARNRGSEAAAAVAAPAGAGGDAVAPAGAGAGDGAAPPGGWWAAESSVRVAGSYGSKVEAVVRRVLCVLRADPSARVLVFTAWSDLADILAHALARNGVALAQARGRQGFVRAVEEFKAGAAEEGTPEEGAPEAGGVAADGSSGGGAAGGDPATPGMGQQPELEAQQKEREEQQRGQQQPGPSARLAAAQLAPRPAAPRVLLLLTSQGGRGLNLTEACHVVMVEPLQDPALEVQAVGRIHRFGQARPSHVHRFLVEHSIEENVAALAAQRAAAMDMSAAAPTRGGAAGEAALTVRNVAALLRADWATTGGVGGLEGPAGGAGGGGLLTG</sequence>
<feature type="region of interest" description="Disordered" evidence="7">
    <location>
        <begin position="1419"/>
        <end position="1443"/>
    </location>
</feature>
<feature type="compositionally biased region" description="Low complexity" evidence="7">
    <location>
        <begin position="2082"/>
        <end position="2098"/>
    </location>
</feature>
<dbReference type="EMBL" id="BDRX01000169">
    <property type="protein sequence ID" value="GBF99704.1"/>
    <property type="molecule type" value="Genomic_DNA"/>
</dbReference>
<evidence type="ECO:0000259" key="8">
    <source>
        <dbReference type="PROSITE" id="PS50089"/>
    </source>
</evidence>
<feature type="compositionally biased region" description="Basic and acidic residues" evidence="7">
    <location>
        <begin position="2072"/>
        <end position="2081"/>
    </location>
</feature>
<dbReference type="SUPFAM" id="SSF57850">
    <property type="entry name" value="RING/U-box"/>
    <property type="match status" value="1"/>
</dbReference>
<keyword evidence="11" id="KW-1185">Reference proteome</keyword>
<dbReference type="InterPro" id="IPR014001">
    <property type="entry name" value="Helicase_ATP-bd"/>
</dbReference>
<feature type="region of interest" description="Disordered" evidence="7">
    <location>
        <begin position="207"/>
        <end position="274"/>
    </location>
</feature>
<keyword evidence="3 6" id="KW-0863">Zinc-finger</keyword>
<feature type="compositionally biased region" description="Low complexity" evidence="7">
    <location>
        <begin position="789"/>
        <end position="810"/>
    </location>
</feature>
<keyword evidence="4" id="KW-0378">Hydrolase</keyword>
<feature type="compositionally biased region" description="Acidic residues" evidence="7">
    <location>
        <begin position="259"/>
        <end position="270"/>
    </location>
</feature>
<feature type="compositionally biased region" description="Gly residues" evidence="7">
    <location>
        <begin position="1394"/>
        <end position="1405"/>
    </location>
</feature>
<dbReference type="PROSITE" id="PS50089">
    <property type="entry name" value="ZF_RING_2"/>
    <property type="match status" value="1"/>
</dbReference>
<dbReference type="InterPro" id="IPR052583">
    <property type="entry name" value="ATP-helicase/E3_Ub-Ligase"/>
</dbReference>
<dbReference type="InParanoid" id="A0A2V0PIS0"/>
<dbReference type="Pfam" id="PF00271">
    <property type="entry name" value="Helicase_C"/>
    <property type="match status" value="1"/>
</dbReference>
<feature type="region of interest" description="Disordered" evidence="7">
    <location>
        <begin position="1620"/>
        <end position="1640"/>
    </location>
</feature>
<dbReference type="InterPro" id="IPR027417">
    <property type="entry name" value="P-loop_NTPase"/>
</dbReference>
<dbReference type="PANTHER" id="PTHR45865:SF1">
    <property type="entry name" value="E3 UBIQUITIN-PROTEIN LIGASE SHPRH"/>
    <property type="match status" value="1"/>
</dbReference>
<evidence type="ECO:0008006" key="12">
    <source>
        <dbReference type="Google" id="ProtNLM"/>
    </source>
</evidence>
<feature type="compositionally biased region" description="Basic residues" evidence="7">
    <location>
        <begin position="1"/>
        <end position="12"/>
    </location>
</feature>
<dbReference type="Pfam" id="PF21325">
    <property type="entry name" value="SHPRH_helical-1st"/>
    <property type="match status" value="1"/>
</dbReference>
<dbReference type="InterPro" id="IPR001650">
    <property type="entry name" value="Helicase_C-like"/>
</dbReference>
<dbReference type="SMART" id="SM00487">
    <property type="entry name" value="DEXDc"/>
    <property type="match status" value="1"/>
</dbReference>
<feature type="region of interest" description="Disordered" evidence="7">
    <location>
        <begin position="1323"/>
        <end position="1342"/>
    </location>
</feature>
<feature type="compositionally biased region" description="Low complexity" evidence="7">
    <location>
        <begin position="1430"/>
        <end position="1443"/>
    </location>
</feature>
<feature type="region of interest" description="Disordered" evidence="7">
    <location>
        <begin position="1377"/>
        <end position="1405"/>
    </location>
</feature>
<evidence type="ECO:0000256" key="6">
    <source>
        <dbReference type="PROSITE-ProRule" id="PRU00175"/>
    </source>
</evidence>
<dbReference type="STRING" id="307507.A0A2V0PIS0"/>
<proteinExistence type="inferred from homology"/>
<evidence type="ECO:0000313" key="11">
    <source>
        <dbReference type="Proteomes" id="UP000247498"/>
    </source>
</evidence>
<feature type="region of interest" description="Disordered" evidence="7">
    <location>
        <begin position="1"/>
        <end position="47"/>
    </location>
</feature>
<evidence type="ECO:0000256" key="5">
    <source>
        <dbReference type="ARBA" id="ARBA00022833"/>
    </source>
</evidence>
<dbReference type="SUPFAM" id="SSF52540">
    <property type="entry name" value="P-loop containing nucleoside triphosphate hydrolases"/>
    <property type="match status" value="2"/>
</dbReference>
<feature type="compositionally biased region" description="Basic residues" evidence="7">
    <location>
        <begin position="771"/>
        <end position="781"/>
    </location>
</feature>
<gene>
    <name evidence="10" type="ORF">Rsub_12416</name>
</gene>
<feature type="compositionally biased region" description="Low complexity" evidence="7">
    <location>
        <begin position="2057"/>
        <end position="2071"/>
    </location>
</feature>
<evidence type="ECO:0000313" key="10">
    <source>
        <dbReference type="EMBL" id="GBF99704.1"/>
    </source>
</evidence>
<dbReference type="Gene3D" id="3.40.50.10810">
    <property type="entry name" value="Tandem AAA-ATPase domain"/>
    <property type="match status" value="1"/>
</dbReference>
<dbReference type="GO" id="GO:0005524">
    <property type="term" value="F:ATP binding"/>
    <property type="evidence" value="ECO:0007669"/>
    <property type="project" value="InterPro"/>
</dbReference>
<dbReference type="Pfam" id="PF00176">
    <property type="entry name" value="SNF2-rel_dom"/>
    <property type="match status" value="1"/>
</dbReference>
<feature type="region of interest" description="Disordered" evidence="7">
    <location>
        <begin position="490"/>
        <end position="517"/>
    </location>
</feature>
<evidence type="ECO:0000256" key="1">
    <source>
        <dbReference type="ARBA" id="ARBA00008438"/>
    </source>
</evidence>
<dbReference type="InterPro" id="IPR048686">
    <property type="entry name" value="SHPRH_helical_1st"/>
</dbReference>
<name>A0A2V0PIS0_9CHLO</name>
<dbReference type="SMART" id="SM00184">
    <property type="entry name" value="RING"/>
    <property type="match status" value="1"/>
</dbReference>
<feature type="region of interest" description="Disordered" evidence="7">
    <location>
        <begin position="588"/>
        <end position="819"/>
    </location>
</feature>
<feature type="compositionally biased region" description="Basic and acidic residues" evidence="7">
    <location>
        <begin position="211"/>
        <end position="220"/>
    </location>
</feature>
<dbReference type="InterPro" id="IPR013083">
    <property type="entry name" value="Znf_RING/FYVE/PHD"/>
</dbReference>
<keyword evidence="2" id="KW-0479">Metal-binding</keyword>
<dbReference type="FunCoup" id="A0A2V0PIS0">
    <property type="interactions" value="1678"/>
</dbReference>
<dbReference type="InterPro" id="IPR049730">
    <property type="entry name" value="SNF2/RAD54-like_C"/>
</dbReference>
<dbReference type="InterPro" id="IPR001841">
    <property type="entry name" value="Znf_RING"/>
</dbReference>
<feature type="compositionally biased region" description="Basic and acidic residues" evidence="7">
    <location>
        <begin position="686"/>
        <end position="695"/>
    </location>
</feature>
<feature type="compositionally biased region" description="Basic residues" evidence="7">
    <location>
        <begin position="723"/>
        <end position="732"/>
    </location>
</feature>
<reference evidence="10 11" key="1">
    <citation type="journal article" date="2018" name="Sci. Rep.">
        <title>Raphidocelis subcapitata (=Pseudokirchneriella subcapitata) provides an insight into genome evolution and environmental adaptations in the Sphaeropleales.</title>
        <authorList>
            <person name="Suzuki S."/>
            <person name="Yamaguchi H."/>
            <person name="Nakajima N."/>
            <person name="Kawachi M."/>
        </authorList>
    </citation>
    <scope>NUCLEOTIDE SEQUENCE [LARGE SCALE GENOMIC DNA]</scope>
    <source>
        <strain evidence="10 11">NIES-35</strain>
    </source>
</reference>
<protein>
    <recommendedName>
        <fullName evidence="12">RING-type domain-containing protein</fullName>
    </recommendedName>
</protein>
<feature type="region of interest" description="Disordered" evidence="7">
    <location>
        <begin position="375"/>
        <end position="433"/>
    </location>
</feature>
<dbReference type="GO" id="GO:0016787">
    <property type="term" value="F:hydrolase activity"/>
    <property type="evidence" value="ECO:0007669"/>
    <property type="project" value="UniProtKB-KW"/>
</dbReference>
<feature type="region of interest" description="Disordered" evidence="7">
    <location>
        <begin position="295"/>
        <end position="326"/>
    </location>
</feature>
<feature type="region of interest" description="Disordered" evidence="7">
    <location>
        <begin position="924"/>
        <end position="948"/>
    </location>
</feature>
<evidence type="ECO:0000256" key="7">
    <source>
        <dbReference type="SAM" id="MobiDB-lite"/>
    </source>
</evidence>
<feature type="domain" description="Helicase C-terminal" evidence="9">
    <location>
        <begin position="1968"/>
        <end position="2189"/>
    </location>
</feature>
<comment type="similarity">
    <text evidence="1">Belongs to the SNF2/RAD54 helicase family. RAD16 subfamily.</text>
</comment>
<dbReference type="PROSITE" id="PS00518">
    <property type="entry name" value="ZF_RING_1"/>
    <property type="match status" value="1"/>
</dbReference>
<dbReference type="OrthoDB" id="423559at2759"/>
<dbReference type="SMART" id="SM00490">
    <property type="entry name" value="HELICc"/>
    <property type="match status" value="1"/>
</dbReference>
<dbReference type="GO" id="GO:0008270">
    <property type="term" value="F:zinc ion binding"/>
    <property type="evidence" value="ECO:0007669"/>
    <property type="project" value="UniProtKB-KW"/>
</dbReference>
<feature type="compositionally biased region" description="Low complexity" evidence="7">
    <location>
        <begin position="666"/>
        <end position="681"/>
    </location>
</feature>
<evidence type="ECO:0000259" key="9">
    <source>
        <dbReference type="PROSITE" id="PS51194"/>
    </source>
</evidence>
<accession>A0A2V0PIS0</accession>
<dbReference type="InterPro" id="IPR038718">
    <property type="entry name" value="SNF2-like_sf"/>
</dbReference>
<feature type="compositionally biased region" description="Basic and acidic residues" evidence="7">
    <location>
        <begin position="310"/>
        <end position="319"/>
    </location>
</feature>
<evidence type="ECO:0000256" key="3">
    <source>
        <dbReference type="ARBA" id="ARBA00022771"/>
    </source>
</evidence>
<evidence type="ECO:0000256" key="4">
    <source>
        <dbReference type="ARBA" id="ARBA00022801"/>
    </source>
</evidence>
<dbReference type="PANTHER" id="PTHR45865">
    <property type="entry name" value="E3 UBIQUITIN-PROTEIN LIGASE SHPRH FAMILY MEMBER"/>
    <property type="match status" value="1"/>
</dbReference>
<feature type="domain" description="RING-type" evidence="8">
    <location>
        <begin position="1823"/>
        <end position="1872"/>
    </location>
</feature>
<comment type="caution">
    <text evidence="10">The sequence shown here is derived from an EMBL/GenBank/DDBJ whole genome shotgun (WGS) entry which is preliminary data.</text>
</comment>
<feature type="compositionally biased region" description="Low complexity" evidence="7">
    <location>
        <begin position="15"/>
        <end position="35"/>
    </location>
</feature>
<feature type="compositionally biased region" description="Low complexity" evidence="7">
    <location>
        <begin position="394"/>
        <end position="433"/>
    </location>
</feature>
<feature type="compositionally biased region" description="Gly residues" evidence="7">
    <location>
        <begin position="239"/>
        <end position="255"/>
    </location>
</feature>
<feature type="region of interest" description="Disordered" evidence="7">
    <location>
        <begin position="1165"/>
        <end position="1185"/>
    </location>
</feature>
<feature type="region of interest" description="Disordered" evidence="7">
    <location>
        <begin position="2027"/>
        <end position="2098"/>
    </location>
</feature>
<feature type="compositionally biased region" description="Low complexity" evidence="7">
    <location>
        <begin position="589"/>
        <end position="621"/>
    </location>
</feature>
<feature type="compositionally biased region" description="Low complexity" evidence="7">
    <location>
        <begin position="2039"/>
        <end position="2048"/>
    </location>
</feature>
<dbReference type="PROSITE" id="PS51194">
    <property type="entry name" value="HELICASE_CTER"/>
    <property type="match status" value="1"/>
</dbReference>
<keyword evidence="5" id="KW-0862">Zinc</keyword>
<dbReference type="InterPro" id="IPR000330">
    <property type="entry name" value="SNF2_N"/>
</dbReference>
<dbReference type="CDD" id="cd18793">
    <property type="entry name" value="SF2_C_SNF"/>
    <property type="match status" value="1"/>
</dbReference>
<evidence type="ECO:0000256" key="2">
    <source>
        <dbReference type="ARBA" id="ARBA00022723"/>
    </source>
</evidence>
<dbReference type="Gene3D" id="3.40.50.300">
    <property type="entry name" value="P-loop containing nucleotide triphosphate hydrolases"/>
    <property type="match status" value="1"/>
</dbReference>
<dbReference type="Gene3D" id="3.30.40.10">
    <property type="entry name" value="Zinc/RING finger domain, C3HC4 (zinc finger)"/>
    <property type="match status" value="1"/>
</dbReference>
<dbReference type="InterPro" id="IPR017907">
    <property type="entry name" value="Znf_RING_CS"/>
</dbReference>
<organism evidence="10 11">
    <name type="scientific">Raphidocelis subcapitata</name>
    <dbReference type="NCBI Taxonomy" id="307507"/>
    <lineage>
        <taxon>Eukaryota</taxon>
        <taxon>Viridiplantae</taxon>
        <taxon>Chlorophyta</taxon>
        <taxon>core chlorophytes</taxon>
        <taxon>Chlorophyceae</taxon>
        <taxon>CS clade</taxon>
        <taxon>Sphaeropleales</taxon>
        <taxon>Selenastraceae</taxon>
        <taxon>Raphidocelis</taxon>
    </lineage>
</organism>
<dbReference type="Proteomes" id="UP000247498">
    <property type="component" value="Unassembled WGS sequence"/>
</dbReference>